<dbReference type="Pfam" id="PF01613">
    <property type="entry name" value="Flavin_Reduct"/>
    <property type="match status" value="1"/>
</dbReference>
<keyword evidence="3" id="KW-1185">Reference proteome</keyword>
<dbReference type="AlphaFoldDB" id="A0A918VJF3"/>
<comment type="caution">
    <text evidence="2">The sequence shown here is derived from an EMBL/GenBank/DDBJ whole genome shotgun (WGS) entry which is preliminary data.</text>
</comment>
<reference evidence="2" key="1">
    <citation type="journal article" date="2014" name="Int. J. Syst. Evol. Microbiol.">
        <title>Complete genome sequence of Corynebacterium casei LMG S-19264T (=DSM 44701T), isolated from a smear-ripened cheese.</title>
        <authorList>
            <consortium name="US DOE Joint Genome Institute (JGI-PGF)"/>
            <person name="Walter F."/>
            <person name="Albersmeier A."/>
            <person name="Kalinowski J."/>
            <person name="Ruckert C."/>
        </authorList>
    </citation>
    <scope>NUCLEOTIDE SEQUENCE</scope>
    <source>
        <strain evidence="2">KCTC 32422</strain>
    </source>
</reference>
<protein>
    <recommendedName>
        <fullName evidence="1">Flavin reductase like domain-containing protein</fullName>
    </recommendedName>
</protein>
<sequence length="146" mass="15968">MVMFSSVGYKDTVRNIEESKDFAISIVSHSQADAMNITSDALPHEDDEFVLAGVDSHPSTQISVPGVLGSPAILECRSVSINRLQDLQGCPIDTWVVFAQILAVSLDKNCIEEGLFRTELANPISRAGYADEYWETTASGKFLLSR</sequence>
<dbReference type="Proteomes" id="UP000634139">
    <property type="component" value="Unassembled WGS sequence"/>
</dbReference>
<proteinExistence type="predicted"/>
<dbReference type="GO" id="GO:0010181">
    <property type="term" value="F:FMN binding"/>
    <property type="evidence" value="ECO:0007669"/>
    <property type="project" value="InterPro"/>
</dbReference>
<dbReference type="InterPro" id="IPR012349">
    <property type="entry name" value="Split_barrel_FMN-bd"/>
</dbReference>
<evidence type="ECO:0000313" key="2">
    <source>
        <dbReference type="EMBL" id="GHA02164.1"/>
    </source>
</evidence>
<dbReference type="SUPFAM" id="SSF50475">
    <property type="entry name" value="FMN-binding split barrel"/>
    <property type="match status" value="1"/>
</dbReference>
<dbReference type="PANTHER" id="PTHR43812">
    <property type="entry name" value="BLR2425 PROTEIN"/>
    <property type="match status" value="1"/>
</dbReference>
<dbReference type="EMBL" id="BMZD01000005">
    <property type="protein sequence ID" value="GHA02164.1"/>
    <property type="molecule type" value="Genomic_DNA"/>
</dbReference>
<dbReference type="Gene3D" id="2.30.110.10">
    <property type="entry name" value="Electron Transport, Fmn-binding Protein, Chain A"/>
    <property type="match status" value="1"/>
</dbReference>
<reference evidence="2" key="2">
    <citation type="submission" date="2020-09" db="EMBL/GenBank/DDBJ databases">
        <authorList>
            <person name="Sun Q."/>
            <person name="Kim S."/>
        </authorList>
    </citation>
    <scope>NUCLEOTIDE SEQUENCE</scope>
    <source>
        <strain evidence="2">KCTC 32422</strain>
    </source>
</reference>
<dbReference type="PANTHER" id="PTHR43812:SF2">
    <property type="entry name" value="FLAVIN REDUCTASE LIKE DOMAIN-CONTAINING PROTEIN"/>
    <property type="match status" value="1"/>
</dbReference>
<evidence type="ECO:0000313" key="3">
    <source>
        <dbReference type="Proteomes" id="UP000634139"/>
    </source>
</evidence>
<evidence type="ECO:0000259" key="1">
    <source>
        <dbReference type="Pfam" id="PF01613"/>
    </source>
</evidence>
<dbReference type="InterPro" id="IPR002563">
    <property type="entry name" value="Flavin_Rdtase-like_dom"/>
</dbReference>
<dbReference type="GO" id="GO:0016646">
    <property type="term" value="F:oxidoreductase activity, acting on the CH-NH group of donors, NAD or NADP as acceptor"/>
    <property type="evidence" value="ECO:0007669"/>
    <property type="project" value="UniProtKB-ARBA"/>
</dbReference>
<name>A0A918VJF3_9SPHN</name>
<feature type="domain" description="Flavin reductase like" evidence="1">
    <location>
        <begin position="1"/>
        <end position="110"/>
    </location>
</feature>
<gene>
    <name evidence="2" type="ORF">GCM10011617_23810</name>
</gene>
<organism evidence="2 3">
    <name type="scientific">Novosphingobium arvoryzae</name>
    <dbReference type="NCBI Taxonomy" id="1256514"/>
    <lineage>
        <taxon>Bacteria</taxon>
        <taxon>Pseudomonadati</taxon>
        <taxon>Pseudomonadota</taxon>
        <taxon>Alphaproteobacteria</taxon>
        <taxon>Sphingomonadales</taxon>
        <taxon>Sphingomonadaceae</taxon>
        <taxon>Novosphingobium</taxon>
    </lineage>
</organism>
<accession>A0A918VJF3</accession>